<accession>A0A266N915</accession>
<dbReference type="SFLD" id="SFLDG01258">
    <property type="entry name" value="(chloro)muconate_cycloisomeras"/>
    <property type="match status" value="1"/>
</dbReference>
<dbReference type="SMART" id="SM00922">
    <property type="entry name" value="MR_MLE"/>
    <property type="match status" value="1"/>
</dbReference>
<reference evidence="10 11" key="1">
    <citation type="submission" date="2017-08" db="EMBL/GenBank/DDBJ databases">
        <title>Genomic and metabolic characterisation of spoilage-associated Pseudomonas species.</title>
        <authorList>
            <person name="Stanborough T."/>
            <person name="Fegan N."/>
            <person name="Powell S.M."/>
            <person name="Singh T."/>
            <person name="Tamplin M.L."/>
            <person name="Chandry P.S."/>
        </authorList>
    </citation>
    <scope>NUCLEOTIDE SEQUENCE [LARGE SCALE GENOMIC DNA]</scope>
    <source>
        <strain evidence="10 11">L1802</strain>
    </source>
</reference>
<evidence type="ECO:0000256" key="6">
    <source>
        <dbReference type="ARBA" id="ARBA00023211"/>
    </source>
</evidence>
<evidence type="ECO:0000313" key="10">
    <source>
        <dbReference type="EMBL" id="OZY58923.1"/>
    </source>
</evidence>
<gene>
    <name evidence="10" type="ORF">CJF39_13665</name>
</gene>
<dbReference type="PROSITE" id="PS00909">
    <property type="entry name" value="MR_MLE_2"/>
    <property type="match status" value="1"/>
</dbReference>
<dbReference type="GO" id="GO:0016854">
    <property type="term" value="F:racemase and epimerase activity"/>
    <property type="evidence" value="ECO:0007669"/>
    <property type="project" value="UniProtKB-ARBA"/>
</dbReference>
<dbReference type="CDD" id="cd03318">
    <property type="entry name" value="MLE"/>
    <property type="match status" value="1"/>
</dbReference>
<dbReference type="Proteomes" id="UP000215788">
    <property type="component" value="Unassembled WGS sequence"/>
</dbReference>
<feature type="active site" description="Proton donor" evidence="8">
    <location>
        <position position="327"/>
    </location>
</feature>
<dbReference type="GO" id="GO:0018850">
    <property type="term" value="F:chloromuconate cycloisomerase activity"/>
    <property type="evidence" value="ECO:0007669"/>
    <property type="project" value="InterPro"/>
</dbReference>
<dbReference type="PANTHER" id="PTHR48073">
    <property type="entry name" value="O-SUCCINYLBENZOATE SYNTHASE-RELATED"/>
    <property type="match status" value="1"/>
</dbReference>
<protein>
    <submittedName>
        <fullName evidence="10">Muconate cycloisomerase</fullName>
    </submittedName>
</protein>
<dbReference type="SFLD" id="SFLDS00001">
    <property type="entry name" value="Enolase"/>
    <property type="match status" value="1"/>
</dbReference>
<dbReference type="InterPro" id="IPR013341">
    <property type="entry name" value="Mandelate_racemase_N_dom"/>
</dbReference>
<dbReference type="RefSeq" id="WP_094993897.1">
    <property type="nucleotide sequence ID" value="NZ_NQKI01000020.1"/>
</dbReference>
<dbReference type="InterPro" id="IPR029017">
    <property type="entry name" value="Enolase-like_N"/>
</dbReference>
<keyword evidence="5" id="KW-0058">Aromatic hydrocarbons catabolism</keyword>
<dbReference type="InterPro" id="IPR013370">
    <property type="entry name" value="Chloromuconate_cycloisomerase"/>
</dbReference>
<evidence type="ECO:0000256" key="2">
    <source>
        <dbReference type="ARBA" id="ARBA00005211"/>
    </source>
</evidence>
<organism evidence="10 11">
    <name type="scientific">Pseudomonas lundensis</name>
    <dbReference type="NCBI Taxonomy" id="86185"/>
    <lineage>
        <taxon>Bacteria</taxon>
        <taxon>Pseudomonadati</taxon>
        <taxon>Pseudomonadota</taxon>
        <taxon>Gammaproteobacteria</taxon>
        <taxon>Pseudomonadales</taxon>
        <taxon>Pseudomonadaceae</taxon>
        <taxon>Pseudomonas</taxon>
    </lineage>
</organism>
<dbReference type="GO" id="GO:0009063">
    <property type="term" value="P:amino acid catabolic process"/>
    <property type="evidence" value="ECO:0007669"/>
    <property type="project" value="InterPro"/>
</dbReference>
<evidence type="ECO:0000256" key="3">
    <source>
        <dbReference type="ARBA" id="ARBA00008031"/>
    </source>
</evidence>
<dbReference type="AlphaFoldDB" id="A0A266N915"/>
<dbReference type="InterPro" id="IPR018110">
    <property type="entry name" value="Mandel_Rmase/mucon_lact_enz_CS"/>
</dbReference>
<evidence type="ECO:0000313" key="11">
    <source>
        <dbReference type="Proteomes" id="UP000215788"/>
    </source>
</evidence>
<feature type="active site" description="Proton acceptor" evidence="8">
    <location>
        <position position="169"/>
    </location>
</feature>
<evidence type="ECO:0000259" key="9">
    <source>
        <dbReference type="SMART" id="SM00922"/>
    </source>
</evidence>
<evidence type="ECO:0000256" key="8">
    <source>
        <dbReference type="PIRSR" id="PIRSR613370-1"/>
    </source>
</evidence>
<dbReference type="NCBIfam" id="TIGR02534">
    <property type="entry name" value="mucon_cyclo"/>
    <property type="match status" value="1"/>
</dbReference>
<evidence type="ECO:0000256" key="1">
    <source>
        <dbReference type="ARBA" id="ARBA00001936"/>
    </source>
</evidence>
<dbReference type="InterPro" id="IPR013342">
    <property type="entry name" value="Mandelate_racemase_C"/>
</dbReference>
<dbReference type="SUPFAM" id="SSF51604">
    <property type="entry name" value="Enolase C-terminal domain-like"/>
    <property type="match status" value="1"/>
</dbReference>
<dbReference type="EMBL" id="NQKI01000020">
    <property type="protein sequence ID" value="OZY58923.1"/>
    <property type="molecule type" value="Genomic_DNA"/>
</dbReference>
<comment type="caution">
    <text evidence="10">The sequence shown here is derived from an EMBL/GenBank/DDBJ whole genome shotgun (WGS) entry which is preliminary data.</text>
</comment>
<keyword evidence="7 10" id="KW-0413">Isomerase</keyword>
<sequence>MSQVLIERVSAVIVDLPTIRPHKLAMHTLHKQTLVVIRVQCSDGIEGIGESTTIGGLAYGNESPESIKQNIDSHLGPLWVGQDAANINAAMLRLEIAAKGNTFAKSGLESALLNAQGKRMGVPVSELLGGRVRDSLEVAWTLASGDTARDISEAQQMLDLRRHRIFKLKIGANPVAQDLKHVIAIKQALGERASVRVDVNQSWDESQAIRACEVLGNNGIDLIEQPIARINRAGQVRLNQRSPAPIMADESIESVEDAFGLAADGAASIFALKIAKNGGPRAVLRTAAIAEAAGIALYGGTMLEGAIGTLASAHAFVTLRQLSWGTELFGPLLLTEDIVTEPPVYRDFALHVPHTPGLGLTLDEERLAFFARN</sequence>
<dbReference type="InterPro" id="IPR036849">
    <property type="entry name" value="Enolase-like_C_sf"/>
</dbReference>
<dbReference type="Pfam" id="PF13378">
    <property type="entry name" value="MR_MLE_C"/>
    <property type="match status" value="1"/>
</dbReference>
<dbReference type="SUPFAM" id="SSF54826">
    <property type="entry name" value="Enolase N-terminal domain-like"/>
    <property type="match status" value="1"/>
</dbReference>
<evidence type="ECO:0000256" key="5">
    <source>
        <dbReference type="ARBA" id="ARBA00022797"/>
    </source>
</evidence>
<keyword evidence="6" id="KW-0464">Manganese</keyword>
<dbReference type="GO" id="GO:0030145">
    <property type="term" value="F:manganese ion binding"/>
    <property type="evidence" value="ECO:0007669"/>
    <property type="project" value="InterPro"/>
</dbReference>
<dbReference type="GO" id="GO:0006518">
    <property type="term" value="P:peptide metabolic process"/>
    <property type="evidence" value="ECO:0007669"/>
    <property type="project" value="UniProtKB-ARBA"/>
</dbReference>
<dbReference type="Gene3D" id="3.20.20.120">
    <property type="entry name" value="Enolase-like C-terminal domain"/>
    <property type="match status" value="1"/>
</dbReference>
<comment type="cofactor">
    <cofactor evidence="1">
        <name>Mn(2+)</name>
        <dbReference type="ChEBI" id="CHEBI:29035"/>
    </cofactor>
</comment>
<proteinExistence type="inferred from homology"/>
<dbReference type="GO" id="GO:0018849">
    <property type="term" value="F:muconate cycloisomerase activity"/>
    <property type="evidence" value="ECO:0007669"/>
    <property type="project" value="InterPro"/>
</dbReference>
<dbReference type="OrthoDB" id="5596677at2"/>
<comment type="similarity">
    <text evidence="3">Belongs to the mandelate racemase/muconate lactonizing enzyme family.</text>
</comment>
<keyword evidence="4" id="KW-0479">Metal-binding</keyword>
<dbReference type="Gene3D" id="3.30.390.10">
    <property type="entry name" value="Enolase-like, N-terminal domain"/>
    <property type="match status" value="1"/>
</dbReference>
<comment type="pathway">
    <text evidence="2">Aromatic compound metabolism.</text>
</comment>
<feature type="domain" description="Mandelate racemase/muconate lactonizing enzyme C-terminal" evidence="9">
    <location>
        <begin position="148"/>
        <end position="245"/>
    </location>
</feature>
<name>A0A266N915_9PSED</name>
<evidence type="ECO:0000256" key="7">
    <source>
        <dbReference type="ARBA" id="ARBA00023235"/>
    </source>
</evidence>
<dbReference type="PANTHER" id="PTHR48073:SF2">
    <property type="entry name" value="O-SUCCINYLBENZOATE SYNTHASE"/>
    <property type="match status" value="1"/>
</dbReference>
<dbReference type="InterPro" id="IPR029065">
    <property type="entry name" value="Enolase_C-like"/>
</dbReference>
<dbReference type="Pfam" id="PF02746">
    <property type="entry name" value="MR_MLE_N"/>
    <property type="match status" value="1"/>
</dbReference>
<evidence type="ECO:0000256" key="4">
    <source>
        <dbReference type="ARBA" id="ARBA00022723"/>
    </source>
</evidence>
<dbReference type="SFLD" id="SFLDG00180">
    <property type="entry name" value="muconate_cycloisomerase"/>
    <property type="match status" value="1"/>
</dbReference>